<gene>
    <name evidence="2" type="ORF">MEDL_21251</name>
</gene>
<evidence type="ECO:0000313" key="3">
    <source>
        <dbReference type="Proteomes" id="UP000683360"/>
    </source>
</evidence>
<dbReference type="EMBL" id="CAJPWZ010001065">
    <property type="protein sequence ID" value="CAG2206917.1"/>
    <property type="molecule type" value="Genomic_DNA"/>
</dbReference>
<name>A0A8S3RJ05_MYTED</name>
<accession>A0A8S3RJ05</accession>
<sequence>MEKQSVITAKSLGDKSIIRNRVTNEDITKNFRDVFETLILKEGYEPRFNCCGIHGYEDFSSSHSFIEDWGEPRHSVVEPYAINFSVACCNSIEITLQFQGPCRADDYIDKRGCIYVFWETADTYQTSVVTIVAIACLIQVWDTENGDDNLEEEDKWSSGARRKPMKKSNRSLVMDF</sequence>
<proteinExistence type="predicted"/>
<dbReference type="AlphaFoldDB" id="A0A8S3RJ05"/>
<feature type="region of interest" description="Disordered" evidence="1">
    <location>
        <begin position="149"/>
        <end position="176"/>
    </location>
</feature>
<keyword evidence="3" id="KW-1185">Reference proteome</keyword>
<feature type="compositionally biased region" description="Basic residues" evidence="1">
    <location>
        <begin position="160"/>
        <end position="169"/>
    </location>
</feature>
<dbReference type="Proteomes" id="UP000683360">
    <property type="component" value="Unassembled WGS sequence"/>
</dbReference>
<reference evidence="2" key="1">
    <citation type="submission" date="2021-03" db="EMBL/GenBank/DDBJ databases">
        <authorList>
            <person name="Bekaert M."/>
        </authorList>
    </citation>
    <scope>NUCLEOTIDE SEQUENCE</scope>
</reference>
<protein>
    <submittedName>
        <fullName evidence="2">Uncharacterized protein</fullName>
    </submittedName>
</protein>
<comment type="caution">
    <text evidence="2">The sequence shown here is derived from an EMBL/GenBank/DDBJ whole genome shotgun (WGS) entry which is preliminary data.</text>
</comment>
<organism evidence="2 3">
    <name type="scientific">Mytilus edulis</name>
    <name type="common">Blue mussel</name>
    <dbReference type="NCBI Taxonomy" id="6550"/>
    <lineage>
        <taxon>Eukaryota</taxon>
        <taxon>Metazoa</taxon>
        <taxon>Spiralia</taxon>
        <taxon>Lophotrochozoa</taxon>
        <taxon>Mollusca</taxon>
        <taxon>Bivalvia</taxon>
        <taxon>Autobranchia</taxon>
        <taxon>Pteriomorphia</taxon>
        <taxon>Mytilida</taxon>
        <taxon>Mytiloidea</taxon>
        <taxon>Mytilidae</taxon>
        <taxon>Mytilinae</taxon>
        <taxon>Mytilus</taxon>
    </lineage>
</organism>
<evidence type="ECO:0000313" key="2">
    <source>
        <dbReference type="EMBL" id="CAG2206917.1"/>
    </source>
</evidence>
<evidence type="ECO:0000256" key="1">
    <source>
        <dbReference type="SAM" id="MobiDB-lite"/>
    </source>
</evidence>